<dbReference type="InterPro" id="IPR011123">
    <property type="entry name" value="Y_Y_Y"/>
</dbReference>
<evidence type="ECO:0000256" key="10">
    <source>
        <dbReference type="ARBA" id="ARBA00023163"/>
    </source>
</evidence>
<keyword evidence="10" id="KW-0804">Transcription</keyword>
<dbReference type="InterPro" id="IPR011110">
    <property type="entry name" value="Reg_prop"/>
</dbReference>
<dbReference type="SUPFAM" id="SSF46689">
    <property type="entry name" value="Homeodomain-like"/>
    <property type="match status" value="1"/>
</dbReference>
<dbReference type="InterPro" id="IPR003661">
    <property type="entry name" value="HisK_dim/P_dom"/>
</dbReference>
<dbReference type="SMART" id="SM00388">
    <property type="entry name" value="HisKA"/>
    <property type="match status" value="1"/>
</dbReference>
<evidence type="ECO:0000313" key="17">
    <source>
        <dbReference type="Proteomes" id="UP000007435"/>
    </source>
</evidence>
<feature type="coiled-coil region" evidence="12">
    <location>
        <begin position="787"/>
        <end position="815"/>
    </location>
</feature>
<dbReference type="GO" id="GO:0043565">
    <property type="term" value="F:sequence-specific DNA binding"/>
    <property type="evidence" value="ECO:0007669"/>
    <property type="project" value="InterPro"/>
</dbReference>
<dbReference type="PROSITE" id="PS01124">
    <property type="entry name" value="HTH_ARAC_FAMILY_2"/>
    <property type="match status" value="1"/>
</dbReference>
<dbReference type="SUPFAM" id="SSF47384">
    <property type="entry name" value="Homodimeric domain of signal transducing histidine kinase"/>
    <property type="match status" value="1"/>
</dbReference>
<dbReference type="SUPFAM" id="SSF55874">
    <property type="entry name" value="ATPase domain of HSP90 chaperone/DNA topoisomerase II/histidine kinase"/>
    <property type="match status" value="1"/>
</dbReference>
<organism evidence="16 17">
    <name type="scientific">Leadbetterella byssophila (strain DSM 17132 / JCM 16389 / KACC 11308 / NBRC 106382 / 4M15)</name>
    <dbReference type="NCBI Taxonomy" id="649349"/>
    <lineage>
        <taxon>Bacteria</taxon>
        <taxon>Pseudomonadati</taxon>
        <taxon>Bacteroidota</taxon>
        <taxon>Cytophagia</taxon>
        <taxon>Cytophagales</taxon>
        <taxon>Leadbetterellaceae</taxon>
        <taxon>Leadbetterella</taxon>
    </lineage>
</organism>
<dbReference type="Pfam" id="PF07494">
    <property type="entry name" value="Reg_prop"/>
    <property type="match status" value="2"/>
</dbReference>
<feature type="domain" description="Histidine kinase" evidence="14">
    <location>
        <begin position="819"/>
        <end position="1035"/>
    </location>
</feature>
<dbReference type="EMBL" id="CP002305">
    <property type="protein sequence ID" value="ADQ18193.1"/>
    <property type="molecule type" value="Genomic_DNA"/>
</dbReference>
<dbReference type="SMART" id="SM00387">
    <property type="entry name" value="HATPase_c"/>
    <property type="match status" value="1"/>
</dbReference>
<dbReference type="PANTHER" id="PTHR43547:SF2">
    <property type="entry name" value="HYBRID SIGNAL TRANSDUCTION HISTIDINE KINASE C"/>
    <property type="match status" value="1"/>
</dbReference>
<name>E4RYF7_LEAB4</name>
<dbReference type="InterPro" id="IPR015943">
    <property type="entry name" value="WD40/YVTN_repeat-like_dom_sf"/>
</dbReference>
<dbReference type="Pfam" id="PF00512">
    <property type="entry name" value="HisKA"/>
    <property type="match status" value="1"/>
</dbReference>
<evidence type="ECO:0000256" key="9">
    <source>
        <dbReference type="ARBA" id="ARBA00023015"/>
    </source>
</evidence>
<dbReference type="Proteomes" id="UP000007435">
    <property type="component" value="Chromosome"/>
</dbReference>
<evidence type="ECO:0000256" key="4">
    <source>
        <dbReference type="ARBA" id="ARBA00022679"/>
    </source>
</evidence>
<reference evidence="16 17" key="2">
    <citation type="journal article" date="2011" name="Stand. Genomic Sci.">
        <title>Complete genome sequence of Leadbetterella byssophila type strain (4M15).</title>
        <authorList>
            <person name="Abt B."/>
            <person name="Teshima H."/>
            <person name="Lucas S."/>
            <person name="Lapidus A."/>
            <person name="Del Rio T.G."/>
            <person name="Nolan M."/>
            <person name="Tice H."/>
            <person name="Cheng J.F."/>
            <person name="Pitluck S."/>
            <person name="Liolios K."/>
            <person name="Pagani I."/>
            <person name="Ivanova N."/>
            <person name="Mavromatis K."/>
            <person name="Pati A."/>
            <person name="Tapia R."/>
            <person name="Han C."/>
            <person name="Goodwin L."/>
            <person name="Chen A."/>
            <person name="Palaniappan K."/>
            <person name="Land M."/>
            <person name="Hauser L."/>
            <person name="Chang Y.J."/>
            <person name="Jeffries C.D."/>
            <person name="Rohde M."/>
            <person name="Goker M."/>
            <person name="Tindall B.J."/>
            <person name="Detter J.C."/>
            <person name="Woyke T."/>
            <person name="Bristow J."/>
            <person name="Eisen J.A."/>
            <person name="Markowitz V."/>
            <person name="Hugenholtz P."/>
            <person name="Klenk H.P."/>
            <person name="Kyrpides N.C."/>
        </authorList>
    </citation>
    <scope>NUCLEOTIDE SEQUENCE [LARGE SCALE GENOMIC DNA]</scope>
    <source>
        <strain evidence="17">DSM 17132 / JCM 16389 / KACC 11308 / NBRC 106382 / 4M15</strain>
    </source>
</reference>
<keyword evidence="12" id="KW-0175">Coiled coil</keyword>
<dbReference type="eggNOG" id="COG0745">
    <property type="taxonomic scope" value="Bacteria"/>
</dbReference>
<dbReference type="InterPro" id="IPR018060">
    <property type="entry name" value="HTH_AraC"/>
</dbReference>
<dbReference type="Gene3D" id="2.130.10.10">
    <property type="entry name" value="YVTN repeat-like/Quinoprotein amine dehydrogenase"/>
    <property type="match status" value="3"/>
</dbReference>
<dbReference type="InterPro" id="IPR001789">
    <property type="entry name" value="Sig_transdc_resp-reg_receiver"/>
</dbReference>
<evidence type="ECO:0000256" key="2">
    <source>
        <dbReference type="ARBA" id="ARBA00012438"/>
    </source>
</evidence>
<evidence type="ECO:0000256" key="8">
    <source>
        <dbReference type="ARBA" id="ARBA00023012"/>
    </source>
</evidence>
<evidence type="ECO:0000256" key="5">
    <source>
        <dbReference type="ARBA" id="ARBA00022741"/>
    </source>
</evidence>
<dbReference type="Gene3D" id="1.10.10.60">
    <property type="entry name" value="Homeodomain-like"/>
    <property type="match status" value="1"/>
</dbReference>
<evidence type="ECO:0000256" key="3">
    <source>
        <dbReference type="ARBA" id="ARBA00022553"/>
    </source>
</evidence>
<dbReference type="InterPro" id="IPR005467">
    <property type="entry name" value="His_kinase_dom"/>
</dbReference>
<dbReference type="InterPro" id="IPR004358">
    <property type="entry name" value="Sig_transdc_His_kin-like_C"/>
</dbReference>
<keyword evidence="7" id="KW-0067">ATP-binding</keyword>
<keyword evidence="9" id="KW-0805">Transcription regulation</keyword>
<keyword evidence="4" id="KW-0808">Transferase</keyword>
<dbReference type="eggNOG" id="COG2207">
    <property type="taxonomic scope" value="Bacteria"/>
</dbReference>
<dbReference type="CDD" id="cd00082">
    <property type="entry name" value="HisKA"/>
    <property type="match status" value="1"/>
</dbReference>
<evidence type="ECO:0000256" key="11">
    <source>
        <dbReference type="PROSITE-ProRule" id="PRU00169"/>
    </source>
</evidence>
<dbReference type="eggNOG" id="COG2205">
    <property type="taxonomic scope" value="Bacteria"/>
</dbReference>
<dbReference type="EC" id="2.7.13.3" evidence="2"/>
<dbReference type="PROSITE" id="PS50110">
    <property type="entry name" value="RESPONSE_REGULATORY"/>
    <property type="match status" value="1"/>
</dbReference>
<dbReference type="InterPro" id="IPR036890">
    <property type="entry name" value="HATPase_C_sf"/>
</dbReference>
<dbReference type="InterPro" id="IPR011006">
    <property type="entry name" value="CheY-like_superfamily"/>
</dbReference>
<dbReference type="Gene3D" id="1.10.287.130">
    <property type="match status" value="1"/>
</dbReference>
<evidence type="ECO:0000256" key="1">
    <source>
        <dbReference type="ARBA" id="ARBA00000085"/>
    </source>
</evidence>
<dbReference type="InterPro" id="IPR013783">
    <property type="entry name" value="Ig-like_fold"/>
</dbReference>
<proteinExistence type="predicted"/>
<dbReference type="HOGENOM" id="CLU_000445_28_1_10"/>
<dbReference type="Pfam" id="PF07495">
    <property type="entry name" value="Y_Y_Y"/>
    <property type="match status" value="1"/>
</dbReference>
<dbReference type="SMART" id="SM00342">
    <property type="entry name" value="HTH_ARAC"/>
    <property type="match status" value="1"/>
</dbReference>
<dbReference type="PROSITE" id="PS50109">
    <property type="entry name" value="HIS_KIN"/>
    <property type="match status" value="1"/>
</dbReference>
<evidence type="ECO:0000259" key="13">
    <source>
        <dbReference type="PROSITE" id="PS01124"/>
    </source>
</evidence>
<dbReference type="Pfam" id="PF12833">
    <property type="entry name" value="HTH_18"/>
    <property type="match status" value="1"/>
</dbReference>
<sequence>MLSYGQENFRFEHLTVNDGLAHSDAVAVLQDPKGFIWIGTNNGIDRYDGYELKNYVLPNDNSSGIYNNRITSLYQGKSGRIWATADEQSVYFYDPITDAFRPLADLLTDKTDKQLLKEISARTVVEHPNGEIYIGTRYHGLLKVKNQIQTFPFTKDGNPVAVFKLEIDEKGTLWIGTTGLGLWKLESKDKTPQRFSAWTQNNVRALYVQKGNTLWIGSDHQVARLNQKLTFLNGSFASVNCIYEDSYKRMWIGTNFGLHLVTNLKPNGPELLDFSDHVFSVDPDNPWAINSNRVHQVCEDSFKNLWFAASSGGLNKISLLAKPFGLINKLSHKDMPDNYINTLWPDQNYLWIGTRNGMARYHTATGEFRSVLHNKVSASTTHISVSSIYDPGNNELWVSSRENGIYILNKSNLALKRLPEIEGLRPWSQIEPLCIREDGKGQIWIATFYAGIYIFDKSGKFIQVLNPENSPLPTDKITSLLYDAQEDVMWASTRNAGVCKLKWGPKGLELLQHFQFETGKENSLKVNYSWPLLKDKKGRLWIGTLGGGLHMIDNVNTIHRYDKYLPESNVETIVEADNGELWIGGRGLYKFDPETKTYLHFDVADGLQSNSFKIGAACKGADGKLYFGGINGISHFYPNLISRNPYPPKMQITGLRIVTYEDQKHPRAHLSGSGKITLSDKENDFAISFVGLNFQNPRKQRYAYKLEGYHENWIPLPPGQRIAAFAGLPAGEYTFKVKADNGDGIWSEEDATLNIKILPPWYKTTLAYLSYAVLLFLVLSWYRRVRAKQRELQNKVALEQMEKQKERELSEMKLNFFTNVSHELRTPLSLILHPADDLVKAVEPGSEAHGKAVLVHKQAHKLLTLVNQLMDLRKVESGNMPIHLEKVDVISFIREIFLIFKIKAEEKNIQYEFLSDHTELVADFDIAKLEIILTNLLSNAFKYTQSGGQIQLSVQKTENQSLCLTFKDSGIGIHPQDIKNIFEPFYQSVNRSKIPGTGIGLSLVKELVQMLGGEILVESILGEGSTFAVKLPLQNSQDISFKKDKEELPSFLPEKEAKMDAHLLIVEDNADLRNYLEEIFGSTLKVSMATNGKEAWDMIQKDTPDAVLSDVMMPEMDGLELCSKVKNHPKFAHLPIVLITARAAAVHELEGIESGADDYIVKPFNPKILFSKVTALLQNRKKLRELFQRQLVTEPKETELEDADLNFLREAMSIIEVNLTNKQFGVQSLVQSSGMSQSAYYRKLKNLTGQSVVEFIRDVRMKKAAQLLTTGKFRITEVMEQVGIEDYKYFRTAFQKLYHVSPSEFAKNHVKTNV</sequence>
<keyword evidence="3 11" id="KW-0597">Phosphoprotein</keyword>
<dbReference type="GO" id="GO:0000155">
    <property type="term" value="F:phosphorelay sensor kinase activity"/>
    <property type="evidence" value="ECO:0007669"/>
    <property type="project" value="InterPro"/>
</dbReference>
<dbReference type="STRING" id="649349.Lbys_2531"/>
<dbReference type="Gene3D" id="3.30.565.10">
    <property type="entry name" value="Histidine kinase-like ATPase, C-terminal domain"/>
    <property type="match status" value="1"/>
</dbReference>
<dbReference type="GO" id="GO:0003700">
    <property type="term" value="F:DNA-binding transcription factor activity"/>
    <property type="evidence" value="ECO:0007669"/>
    <property type="project" value="InterPro"/>
</dbReference>
<comment type="catalytic activity">
    <reaction evidence="1">
        <text>ATP + protein L-histidine = ADP + protein N-phospho-L-histidine.</text>
        <dbReference type="EC" id="2.7.13.3"/>
    </reaction>
</comment>
<gene>
    <name evidence="16" type="ordered locus">Lbys_2531</name>
</gene>
<accession>E4RYF7</accession>
<dbReference type="InterPro" id="IPR011047">
    <property type="entry name" value="Quinoprotein_ADH-like_sf"/>
</dbReference>
<protein>
    <recommendedName>
        <fullName evidence="2">histidine kinase</fullName>
        <ecNumber evidence="2">2.7.13.3</ecNumber>
    </recommendedName>
</protein>
<dbReference type="PANTHER" id="PTHR43547">
    <property type="entry name" value="TWO-COMPONENT HISTIDINE KINASE"/>
    <property type="match status" value="1"/>
</dbReference>
<dbReference type="GO" id="GO:0005524">
    <property type="term" value="F:ATP binding"/>
    <property type="evidence" value="ECO:0007669"/>
    <property type="project" value="UniProtKB-KW"/>
</dbReference>
<dbReference type="InterPro" id="IPR036097">
    <property type="entry name" value="HisK_dim/P_sf"/>
</dbReference>
<feature type="domain" description="Response regulatory" evidence="15">
    <location>
        <begin position="1062"/>
        <end position="1177"/>
    </location>
</feature>
<evidence type="ECO:0000256" key="6">
    <source>
        <dbReference type="ARBA" id="ARBA00022777"/>
    </source>
</evidence>
<reference key="1">
    <citation type="submission" date="2010-11" db="EMBL/GenBank/DDBJ databases">
        <title>The complete genome of Leadbetterella byssophila DSM 17132.</title>
        <authorList>
            <consortium name="US DOE Joint Genome Institute (JGI-PGF)"/>
            <person name="Lucas S."/>
            <person name="Copeland A."/>
            <person name="Lapidus A."/>
            <person name="Glavina del Rio T."/>
            <person name="Dalin E."/>
            <person name="Tice H."/>
            <person name="Bruce D."/>
            <person name="Goodwin L."/>
            <person name="Pitluck S."/>
            <person name="Kyrpides N."/>
            <person name="Mavromatis K."/>
            <person name="Ivanova N."/>
            <person name="Teshima H."/>
            <person name="Brettin T."/>
            <person name="Detter J.C."/>
            <person name="Han C."/>
            <person name="Tapia R."/>
            <person name="Land M."/>
            <person name="Hauser L."/>
            <person name="Markowitz V."/>
            <person name="Cheng J.-F."/>
            <person name="Hugenholtz P."/>
            <person name="Woyke T."/>
            <person name="Wu D."/>
            <person name="Tindall B."/>
            <person name="Pomrenke H.G."/>
            <person name="Brambilla E."/>
            <person name="Klenk H.-P."/>
            <person name="Eisen J.A."/>
        </authorList>
    </citation>
    <scope>NUCLEOTIDE SEQUENCE [LARGE SCALE GENOMIC DNA]</scope>
    <source>
        <strain>DSM 17132</strain>
    </source>
</reference>
<dbReference type="SMART" id="SM00448">
    <property type="entry name" value="REC"/>
    <property type="match status" value="1"/>
</dbReference>
<dbReference type="InterPro" id="IPR009057">
    <property type="entry name" value="Homeodomain-like_sf"/>
</dbReference>
<dbReference type="Pfam" id="PF00072">
    <property type="entry name" value="Response_reg"/>
    <property type="match status" value="1"/>
</dbReference>
<evidence type="ECO:0000256" key="7">
    <source>
        <dbReference type="ARBA" id="ARBA00022840"/>
    </source>
</evidence>
<feature type="domain" description="HTH araC/xylS-type" evidence="13">
    <location>
        <begin position="1209"/>
        <end position="1308"/>
    </location>
</feature>
<dbReference type="eggNOG" id="COG3292">
    <property type="taxonomic scope" value="Bacteria"/>
</dbReference>
<evidence type="ECO:0000313" key="16">
    <source>
        <dbReference type="EMBL" id="ADQ18193.1"/>
    </source>
</evidence>
<dbReference type="CDD" id="cd00075">
    <property type="entry name" value="HATPase"/>
    <property type="match status" value="1"/>
</dbReference>
<dbReference type="InterPro" id="IPR003594">
    <property type="entry name" value="HATPase_dom"/>
</dbReference>
<keyword evidence="17" id="KW-1185">Reference proteome</keyword>
<evidence type="ECO:0000259" key="14">
    <source>
        <dbReference type="PROSITE" id="PS50109"/>
    </source>
</evidence>
<keyword evidence="5" id="KW-0547">Nucleotide-binding</keyword>
<keyword evidence="8" id="KW-0902">Two-component regulatory system</keyword>
<feature type="modified residue" description="4-aspartylphosphate" evidence="11">
    <location>
        <position position="1110"/>
    </location>
</feature>
<dbReference type="Gene3D" id="2.60.40.10">
    <property type="entry name" value="Immunoglobulins"/>
    <property type="match status" value="1"/>
</dbReference>
<dbReference type="Pfam" id="PF02518">
    <property type="entry name" value="HATPase_c"/>
    <property type="match status" value="1"/>
</dbReference>
<dbReference type="Gene3D" id="3.40.50.2300">
    <property type="match status" value="1"/>
</dbReference>
<keyword evidence="6 16" id="KW-0418">Kinase</keyword>
<dbReference type="KEGG" id="lby:Lbys_2531"/>
<dbReference type="SUPFAM" id="SSF52172">
    <property type="entry name" value="CheY-like"/>
    <property type="match status" value="1"/>
</dbReference>
<evidence type="ECO:0000259" key="15">
    <source>
        <dbReference type="PROSITE" id="PS50110"/>
    </source>
</evidence>
<dbReference type="SUPFAM" id="SSF50998">
    <property type="entry name" value="Quinoprotein alcohol dehydrogenase-like"/>
    <property type="match status" value="1"/>
</dbReference>
<evidence type="ECO:0000256" key="12">
    <source>
        <dbReference type="SAM" id="Coils"/>
    </source>
</evidence>
<dbReference type="PRINTS" id="PR00344">
    <property type="entry name" value="BCTRLSENSOR"/>
</dbReference>
<dbReference type="FunFam" id="3.30.565.10:FF:000037">
    <property type="entry name" value="Hybrid sensor histidine kinase/response regulator"/>
    <property type="match status" value="1"/>
</dbReference>